<dbReference type="EMBL" id="HBGV01011862">
    <property type="protein sequence ID" value="CAD9498907.1"/>
    <property type="molecule type" value="Transcribed_RNA"/>
</dbReference>
<reference evidence="2" key="1">
    <citation type="submission" date="2021-01" db="EMBL/GenBank/DDBJ databases">
        <authorList>
            <person name="Corre E."/>
            <person name="Pelletier E."/>
            <person name="Niang G."/>
            <person name="Scheremetjew M."/>
            <person name="Finn R."/>
            <person name="Kale V."/>
            <person name="Holt S."/>
            <person name="Cochrane G."/>
            <person name="Meng A."/>
            <person name="Brown T."/>
            <person name="Cohen L."/>
        </authorList>
    </citation>
    <scope>NUCLEOTIDE SEQUENCE</scope>
    <source>
        <strain evidence="2">CCMP826</strain>
    </source>
</reference>
<feature type="signal peptide" evidence="1">
    <location>
        <begin position="1"/>
        <end position="27"/>
    </location>
</feature>
<organism evidence="2">
    <name type="scientific">Helicotheca tamesis</name>
    <dbReference type="NCBI Taxonomy" id="374047"/>
    <lineage>
        <taxon>Eukaryota</taxon>
        <taxon>Sar</taxon>
        <taxon>Stramenopiles</taxon>
        <taxon>Ochrophyta</taxon>
        <taxon>Bacillariophyta</taxon>
        <taxon>Mediophyceae</taxon>
        <taxon>Lithodesmiophycidae</taxon>
        <taxon>Lithodesmiales</taxon>
        <taxon>Lithodesmiaceae</taxon>
        <taxon>Helicotheca</taxon>
    </lineage>
</organism>
<proteinExistence type="predicted"/>
<gene>
    <name evidence="2" type="ORF">HTAM1171_LOCUS7276</name>
</gene>
<dbReference type="AlphaFoldDB" id="A0A7S2HSI2"/>
<feature type="chain" id="PRO_5030784314" evidence="1">
    <location>
        <begin position="28"/>
        <end position="312"/>
    </location>
</feature>
<keyword evidence="1" id="KW-0732">Signal</keyword>
<protein>
    <submittedName>
        <fullName evidence="2">Uncharacterized protein</fullName>
    </submittedName>
</protein>
<accession>A0A7S2HSI2</accession>
<evidence type="ECO:0000313" key="2">
    <source>
        <dbReference type="EMBL" id="CAD9498907.1"/>
    </source>
</evidence>
<evidence type="ECO:0000256" key="1">
    <source>
        <dbReference type="SAM" id="SignalP"/>
    </source>
</evidence>
<sequence>MIIQSLSKLCVLLFLVSVVLIIDSSSAAVTNRPVLSITVRDGDVTNENNYFDYFCPTIHAKYSKAGKDPFPVDIQYGYFVAPSINRPSCSVWGKASQNIAGWRITAGAAVAAIRQKIVKQSSTTRNYPSSSSSSLKADIDMRAENPQNDISARIFASDMSISRIEFTKGYTTTSRHNNNNNNNRFTINPRYNPLTNTADVMFGYTTQSTSVKLHASRKSQQLSIAQQINESNVLTPTIGSDGDVSLRWEKQLLKGNDDDERSSYIATTLKPRESIHVEWKDGLWNANMNIPMDGSMEEDGGMHVGIRREVVF</sequence>
<name>A0A7S2HSI2_9STRA</name>